<dbReference type="EMBL" id="AP027742">
    <property type="protein sequence ID" value="BDZ76525.1"/>
    <property type="molecule type" value="Genomic_DNA"/>
</dbReference>
<name>A0ABN6Z077_9FIRM</name>
<dbReference type="SFLD" id="SFLDG01140">
    <property type="entry name" value="C2.B:_Phosphomannomutase_and_P"/>
    <property type="match status" value="1"/>
</dbReference>
<dbReference type="CDD" id="cd07516">
    <property type="entry name" value="HAD_Pase"/>
    <property type="match status" value="1"/>
</dbReference>
<dbReference type="SFLD" id="SFLDS00003">
    <property type="entry name" value="Haloacid_Dehalogenase"/>
    <property type="match status" value="1"/>
</dbReference>
<keyword evidence="1" id="KW-0227">DNA damage</keyword>
<dbReference type="Gene3D" id="3.40.50.1000">
    <property type="entry name" value="HAD superfamily/HAD-like"/>
    <property type="match status" value="1"/>
</dbReference>
<dbReference type="PROSITE" id="PS01229">
    <property type="entry name" value="COF_2"/>
    <property type="match status" value="1"/>
</dbReference>
<evidence type="ECO:0000259" key="2">
    <source>
        <dbReference type="Pfam" id="PF01035"/>
    </source>
</evidence>
<dbReference type="PANTHER" id="PTHR10000:SF8">
    <property type="entry name" value="HAD SUPERFAMILY HYDROLASE-LIKE, TYPE 3"/>
    <property type="match status" value="1"/>
</dbReference>
<organism evidence="3 4">
    <name type="scientific">Claveliimonas bilis</name>
    <dbReference type="NCBI Taxonomy" id="3028070"/>
    <lineage>
        <taxon>Bacteria</taxon>
        <taxon>Bacillati</taxon>
        <taxon>Bacillota</taxon>
        <taxon>Clostridia</taxon>
        <taxon>Lachnospirales</taxon>
        <taxon>Lachnospiraceae</taxon>
        <taxon>Claveliimonas</taxon>
    </lineage>
</organism>
<dbReference type="SUPFAM" id="SSF46767">
    <property type="entry name" value="Methylated DNA-protein cysteine methyltransferase, C-terminal domain"/>
    <property type="match status" value="1"/>
</dbReference>
<protein>
    <recommendedName>
        <fullName evidence="2">Methylated-DNA-[protein]-cysteine S-methyltransferase DNA binding domain-containing protein</fullName>
    </recommendedName>
</protein>
<dbReference type="Proteomes" id="UP001305815">
    <property type="component" value="Chromosome"/>
</dbReference>
<keyword evidence="4" id="KW-1185">Reference proteome</keyword>
<dbReference type="Gene3D" id="1.10.10.10">
    <property type="entry name" value="Winged helix-like DNA-binding domain superfamily/Winged helix DNA-binding domain"/>
    <property type="match status" value="1"/>
</dbReference>
<evidence type="ECO:0000313" key="4">
    <source>
        <dbReference type="Proteomes" id="UP001305815"/>
    </source>
</evidence>
<dbReference type="InterPro" id="IPR036412">
    <property type="entry name" value="HAD-like_sf"/>
</dbReference>
<sequence length="397" mass="43990">MKIKCIALDLDGTVLDGRGELSQGNKEALEEAAARGIEVVVASGRSLHSLPEEITALLQIRYAITSNGAAVYDLKTGECLKKCYLTPESVERILRCTEGEPVVFEAFIDGKPYAQREYTEEPMRFGASSHAVSYIQRTRIPVEDMRAFLKEHETKLESIDIVVREKALKHQMWKMLEEKVENVYITSSVPQLLEISHLDSGKEKAAGFLLEYLGLKREELAAFGDGDNDSALLEFAGVGIAMANASETCREKADRLTLSNDEDGVAVGIRRIFSSGFDFYERAGIVCRSIPYGKAATYGQIALLCGKPGNARQVGYALNKGRLGEDIPAHRVVNSKGILSGAAAFDTFDMQKMLLQGEGVKVERTEDGWKIDLKKYGWKTTLEDAKRFRQIFEEKGI</sequence>
<dbReference type="InterPro" id="IPR036217">
    <property type="entry name" value="MethylDNA_cys_MeTrfase_DNAb"/>
</dbReference>
<dbReference type="Gene3D" id="3.30.1240.10">
    <property type="match status" value="1"/>
</dbReference>
<dbReference type="InterPro" id="IPR006379">
    <property type="entry name" value="HAD-SF_hydro_IIB"/>
</dbReference>
<dbReference type="Pfam" id="PF08282">
    <property type="entry name" value="Hydrolase_3"/>
    <property type="match status" value="1"/>
</dbReference>
<dbReference type="InterPro" id="IPR000150">
    <property type="entry name" value="Cof"/>
</dbReference>
<gene>
    <name evidence="3" type="ORF">Lac1_07080</name>
</gene>
<evidence type="ECO:0000256" key="1">
    <source>
        <dbReference type="ARBA" id="ARBA00022763"/>
    </source>
</evidence>
<dbReference type="PANTHER" id="PTHR10000">
    <property type="entry name" value="PHOSPHOSERINE PHOSPHATASE"/>
    <property type="match status" value="1"/>
</dbReference>
<dbReference type="InterPro" id="IPR036388">
    <property type="entry name" value="WH-like_DNA-bd_sf"/>
</dbReference>
<reference evidence="4" key="1">
    <citation type="journal article" date="2023" name="Int. J. Syst. Evol. Microbiol.">
        <title>Claveliimonas bilis gen. nov., sp. nov., deoxycholic acid-producing bacteria isolated from human faeces, and reclassification of Sellimonas monacensis Zenner et al. 2021 as Claveliimonas monacensis comb. nov.</title>
        <authorList>
            <person name="Hisatomi A."/>
            <person name="Kastawa N.W.E.P.G."/>
            <person name="Song I."/>
            <person name="Ohkuma M."/>
            <person name="Fukiya S."/>
            <person name="Sakamoto M."/>
        </authorList>
    </citation>
    <scope>NUCLEOTIDE SEQUENCE [LARGE SCALE GENOMIC DNA]</scope>
    <source>
        <strain evidence="4">12BBH14</strain>
    </source>
</reference>
<evidence type="ECO:0000313" key="3">
    <source>
        <dbReference type="EMBL" id="BDZ76525.1"/>
    </source>
</evidence>
<dbReference type="InterPro" id="IPR014048">
    <property type="entry name" value="MethylDNA_cys_MeTrfase_DNA-bd"/>
</dbReference>
<dbReference type="SUPFAM" id="SSF56784">
    <property type="entry name" value="HAD-like"/>
    <property type="match status" value="1"/>
</dbReference>
<accession>A0ABN6Z077</accession>
<feature type="domain" description="Methylated-DNA-[protein]-cysteine S-methyltransferase DNA binding" evidence="2">
    <location>
        <begin position="279"/>
        <end position="360"/>
    </location>
</feature>
<dbReference type="InterPro" id="IPR023214">
    <property type="entry name" value="HAD_sf"/>
</dbReference>
<dbReference type="NCBIfam" id="TIGR01484">
    <property type="entry name" value="HAD-SF-IIB"/>
    <property type="match status" value="1"/>
</dbReference>
<proteinExistence type="predicted"/>
<dbReference type="CDD" id="cd06445">
    <property type="entry name" value="ATase"/>
    <property type="match status" value="1"/>
</dbReference>
<dbReference type="Pfam" id="PF01035">
    <property type="entry name" value="DNA_binding_1"/>
    <property type="match status" value="1"/>
</dbReference>
<dbReference type="NCBIfam" id="TIGR00099">
    <property type="entry name" value="Cof-subfamily"/>
    <property type="match status" value="1"/>
</dbReference>